<evidence type="ECO:0000256" key="1">
    <source>
        <dbReference type="SAM" id="MobiDB-lite"/>
    </source>
</evidence>
<dbReference type="InterPro" id="IPR013943">
    <property type="entry name" value="Pet127"/>
</dbReference>
<name>A0ABP9XK99_9FUNG</name>
<reference evidence="2 3" key="1">
    <citation type="submission" date="2024-04" db="EMBL/GenBank/DDBJ databases">
        <title>genome sequences of Mucor flavus KT1a and Helicostylum pulchrum KT1b strains isolation_sourced from the surface of a dry-aged beef.</title>
        <authorList>
            <person name="Toyotome T."/>
            <person name="Hosono M."/>
            <person name="Torimaru M."/>
            <person name="Fukuda K."/>
            <person name="Mikami N."/>
        </authorList>
    </citation>
    <scope>NUCLEOTIDE SEQUENCE [LARGE SCALE GENOMIC DNA]</scope>
    <source>
        <strain evidence="2 3">KT1b</strain>
    </source>
</reference>
<dbReference type="PANTHER" id="PTHR31014">
    <property type="entry name" value="MITOCHONDRIAL TRANSLATION SYSTEM COMPONENT PET127-RELATED"/>
    <property type="match status" value="1"/>
</dbReference>
<evidence type="ECO:0000313" key="2">
    <source>
        <dbReference type="EMBL" id="GAA5795222.1"/>
    </source>
</evidence>
<feature type="region of interest" description="Disordered" evidence="1">
    <location>
        <begin position="67"/>
        <end position="90"/>
    </location>
</feature>
<evidence type="ECO:0000313" key="3">
    <source>
        <dbReference type="Proteomes" id="UP001476247"/>
    </source>
</evidence>
<dbReference type="Proteomes" id="UP001476247">
    <property type="component" value="Unassembled WGS sequence"/>
</dbReference>
<organism evidence="2 3">
    <name type="scientific">Helicostylum pulchrum</name>
    <dbReference type="NCBI Taxonomy" id="562976"/>
    <lineage>
        <taxon>Eukaryota</taxon>
        <taxon>Fungi</taxon>
        <taxon>Fungi incertae sedis</taxon>
        <taxon>Mucoromycota</taxon>
        <taxon>Mucoromycotina</taxon>
        <taxon>Mucoromycetes</taxon>
        <taxon>Mucorales</taxon>
        <taxon>Mucorineae</taxon>
        <taxon>Mucoraceae</taxon>
        <taxon>Helicostylum</taxon>
    </lineage>
</organism>
<comment type="caution">
    <text evidence="2">The sequence shown here is derived from an EMBL/GenBank/DDBJ whole genome shotgun (WGS) entry which is preliminary data.</text>
</comment>
<accession>A0ABP9XK99</accession>
<keyword evidence="3" id="KW-1185">Reference proteome</keyword>
<dbReference type="Pfam" id="PF08634">
    <property type="entry name" value="Pet127"/>
    <property type="match status" value="1"/>
</dbReference>
<dbReference type="EMBL" id="BAABUJ010000004">
    <property type="protein sequence ID" value="GAA5795222.1"/>
    <property type="molecule type" value="Genomic_DNA"/>
</dbReference>
<proteinExistence type="predicted"/>
<sequence length="602" mass="69535">MLRASKFLRHKSTLRNLFFTATPKDITENIAPVKSIEKDDGVTEVYIVRRPKGRKTHNVSLSERLKNRKLENSPLNKEASKTKPYTNAEDDSEWYTIPSQAQYERVEPPKEVPVATLAHDLQKVLFNPGVHYLKDPRTKKFNFTPYLENITQPVDFDYEALAPYITSSRDNSLIDMAKEMQKKYIGSTSSVSAVLSQLYFVMSNFKEVNTSCLSRAFDNESTKFTRGTRTAASIYLRWKDGVYAVDVDKSHDSDETVLSIMGRSLEKVLTLEPDDFERYLKENSSQVTEEERHQPESYAYGKLGKFLLRSQLDCFDSRLPRGTFDLKTRAAIPVRLDIQNYSDYLGYSLKHAQGLYESFEREYYDMIRSAFLKYSFQVRIGHMDGILVAYHNTRKIFGFQYISREEMDLRLFGSAKIGDNVFRNALVMLESILDKATEKFPAQTLRLSFDTFADKNSGNATTNVFVEAVPEDSELTNKKENNVDDEVAQTEHEELSALGSYNDITMFHLKTQSLVNGELVEGPLRMERPSKDQWQVRFQIKETGLSPEQIKTKFTAMRKRQAEVFTPGERKNPMLKKFKDMSERVLKQEEIDIKRQESESEK</sequence>
<gene>
    <name evidence="2" type="ORF">HPULCUR_000576</name>
</gene>
<protein>
    <submittedName>
        <fullName evidence="2">Uncharacterized protein</fullName>
    </submittedName>
</protein>
<dbReference type="PANTHER" id="PTHR31014:SF0">
    <property type="entry name" value="MITOCHONDRIAL TRANSLATION SYSTEM COMPONENT PET127-RELATED"/>
    <property type="match status" value="1"/>
</dbReference>